<dbReference type="Gene3D" id="1.20.120.260">
    <property type="entry name" value="Virulence factor YopE uncharacterised domain"/>
    <property type="match status" value="1"/>
</dbReference>
<accession>A0A5E7G8I9</accession>
<feature type="region of interest" description="Disordered" evidence="3">
    <location>
        <begin position="551"/>
        <end position="592"/>
    </location>
</feature>
<evidence type="ECO:0000259" key="5">
    <source>
        <dbReference type="PROSITE" id="PS50056"/>
    </source>
</evidence>
<evidence type="ECO:0000313" key="7">
    <source>
        <dbReference type="Proteomes" id="UP000375525"/>
    </source>
</evidence>
<dbReference type="PROSITE" id="PS50055">
    <property type="entry name" value="TYR_PHOSPHATASE_PTP"/>
    <property type="match status" value="1"/>
</dbReference>
<dbReference type="SMART" id="SM00194">
    <property type="entry name" value="PTPc"/>
    <property type="match status" value="1"/>
</dbReference>
<dbReference type="Proteomes" id="UP000375525">
    <property type="component" value="Unassembled WGS sequence"/>
</dbReference>
<dbReference type="PRINTS" id="PR01372">
    <property type="entry name" value="YERSINIAYOPE"/>
</dbReference>
<dbReference type="SUPFAM" id="SSF52799">
    <property type="entry name" value="(Phosphotyrosine protein) phosphatases II"/>
    <property type="match status" value="1"/>
</dbReference>
<feature type="domain" description="Tyrosine specific protein phosphatases" evidence="5">
    <location>
        <begin position="422"/>
        <end position="490"/>
    </location>
</feature>
<keyword evidence="2" id="KW-0843">Virulence</keyword>
<dbReference type="GO" id="GO:0005096">
    <property type="term" value="F:GTPase activator activity"/>
    <property type="evidence" value="ECO:0007669"/>
    <property type="project" value="UniProtKB-KW"/>
</dbReference>
<dbReference type="InterPro" id="IPR037168">
    <property type="entry name" value="YopE_GAP_dom_sf"/>
</dbReference>
<dbReference type="InterPro" id="IPR000387">
    <property type="entry name" value="Tyr_Pase_dom"/>
</dbReference>
<dbReference type="InterPro" id="IPR003537">
    <property type="entry name" value="YopE-like"/>
</dbReference>
<dbReference type="PROSITE" id="PS00383">
    <property type="entry name" value="TYR_PHOSPHATASE_1"/>
    <property type="match status" value="1"/>
</dbReference>
<dbReference type="Gene3D" id="3.90.190.10">
    <property type="entry name" value="Protein tyrosine phosphatase superfamily"/>
    <property type="match status" value="1"/>
</dbReference>
<evidence type="ECO:0000256" key="3">
    <source>
        <dbReference type="SAM" id="MobiDB-lite"/>
    </source>
</evidence>
<dbReference type="PROSITE" id="PS50056">
    <property type="entry name" value="TYR_PHOSPHATASE_2"/>
    <property type="match status" value="1"/>
</dbReference>
<dbReference type="RefSeq" id="WP_191624619.1">
    <property type="nucleotide sequence ID" value="NZ_CABVIH010000001.1"/>
</dbReference>
<name>A0A5E7G8I9_PSEFL</name>
<dbReference type="AlphaFoldDB" id="A0A5E7G8I9"/>
<evidence type="ECO:0000313" key="6">
    <source>
        <dbReference type="EMBL" id="VVO48071.1"/>
    </source>
</evidence>
<sequence length="592" mass="64226">MTITSLSTHPSLQTLATTVNATTVNRGALGDQSVHPAPTDNCAERLAGREEAHQGRGLLSRIGAQLIAPFIALGEWVGRLLNPAKSHTAALTTHQPEKSTQPSPELLKLQAKIGLESSVGSLTKALALADVTADNLVDWHAVSAAGDGALRSLATGLRAVEKANIEPYASEAKAITTQVIGGHPVSQWGTIGGKVSEWLTDASTADLTKAAQQIKQLVPQIKQLELAITRESKGEQPLMRISDVDWSAFPPEMNEQQTFDRFKEITTELMTYRTEDGKKTFSATASNNITNGFRDIPVIAETLIDVPSFDGKYTRYNANYVQGGNAIAAQAPKRGENTALFADLLVQEKPALIVNLTEDKDGTVDYFGPGKKTFNNATFESRSGNGFFTELNVKATSGETHSLAFARLPIEDFNGMEIDPLHDAVVKVSAWRDEHPGAGALLVHCRAGVGRTGMFLEALETYRLFNSGNLSLENYREKVLSGVAALRTERGPDTVQKAVQLQANLDYAKALVTGRLHTEKAEAAESIYENADFSRQLEEEPQYMNTGDLQMARSMRSASPQSEPLYVNSEELRAGVSEKSYRPPVPTKPTQH</sequence>
<evidence type="ECO:0000256" key="2">
    <source>
        <dbReference type="ARBA" id="ARBA00023026"/>
    </source>
</evidence>
<dbReference type="GO" id="GO:0004725">
    <property type="term" value="F:protein tyrosine phosphatase activity"/>
    <property type="evidence" value="ECO:0007669"/>
    <property type="project" value="InterPro"/>
</dbReference>
<dbReference type="InterPro" id="IPR016130">
    <property type="entry name" value="Tyr_Pase_AS"/>
</dbReference>
<feature type="domain" description="Tyrosine-protein phosphatase" evidence="4">
    <location>
        <begin position="258"/>
        <end position="502"/>
    </location>
</feature>
<dbReference type="PANTHER" id="PTHR19134">
    <property type="entry name" value="RECEPTOR-TYPE TYROSINE-PROTEIN PHOSPHATASE"/>
    <property type="match status" value="1"/>
</dbReference>
<organism evidence="6 7">
    <name type="scientific">Pseudomonas fluorescens</name>
    <dbReference type="NCBI Taxonomy" id="294"/>
    <lineage>
        <taxon>Bacteria</taxon>
        <taxon>Pseudomonadati</taxon>
        <taxon>Pseudomonadota</taxon>
        <taxon>Gammaproteobacteria</taxon>
        <taxon>Pseudomonadales</taxon>
        <taxon>Pseudomonadaceae</taxon>
        <taxon>Pseudomonas</taxon>
    </lineage>
</organism>
<proteinExistence type="predicted"/>
<dbReference type="EMBL" id="CABVIH010000001">
    <property type="protein sequence ID" value="VVO48071.1"/>
    <property type="molecule type" value="Genomic_DNA"/>
</dbReference>
<feature type="compositionally biased region" description="Pro residues" evidence="3">
    <location>
        <begin position="583"/>
        <end position="592"/>
    </location>
</feature>
<dbReference type="PANTHER" id="PTHR19134:SF449">
    <property type="entry name" value="TYROSINE-PROTEIN PHOSPHATASE 1"/>
    <property type="match status" value="1"/>
</dbReference>
<dbReference type="InterPro" id="IPR050348">
    <property type="entry name" value="Protein-Tyr_Phosphatase"/>
</dbReference>
<dbReference type="InterPro" id="IPR000242">
    <property type="entry name" value="PTP_cat"/>
</dbReference>
<dbReference type="InterPro" id="IPR029021">
    <property type="entry name" value="Prot-tyrosine_phosphatase-like"/>
</dbReference>
<dbReference type="SUPFAM" id="SSF47233">
    <property type="entry name" value="Bacterial GAP domain"/>
    <property type="match status" value="1"/>
</dbReference>
<dbReference type="Pfam" id="PF03545">
    <property type="entry name" value="YopE"/>
    <property type="match status" value="1"/>
</dbReference>
<dbReference type="Gene3D" id="6.10.250.2690">
    <property type="match status" value="1"/>
</dbReference>
<protein>
    <submittedName>
        <fullName evidence="6">Uncharacterized protein</fullName>
    </submittedName>
</protein>
<evidence type="ECO:0000259" key="4">
    <source>
        <dbReference type="PROSITE" id="PS50055"/>
    </source>
</evidence>
<dbReference type="InterPro" id="IPR014773">
    <property type="entry name" value="YopE_GAP_dom"/>
</dbReference>
<gene>
    <name evidence="6" type="ORF">PS880_00153</name>
</gene>
<evidence type="ECO:0000256" key="1">
    <source>
        <dbReference type="ARBA" id="ARBA00022468"/>
    </source>
</evidence>
<dbReference type="Pfam" id="PF00102">
    <property type="entry name" value="Y_phosphatase"/>
    <property type="match status" value="1"/>
</dbReference>
<reference evidence="6 7" key="1">
    <citation type="submission" date="2019-09" db="EMBL/GenBank/DDBJ databases">
        <authorList>
            <person name="Chandra G."/>
            <person name="Truman W A."/>
        </authorList>
    </citation>
    <scope>NUCLEOTIDE SEQUENCE [LARGE SCALE GENOMIC DNA]</scope>
    <source>
        <strain evidence="6">PS880</strain>
    </source>
</reference>
<keyword evidence="1" id="KW-0343">GTPase activation</keyword>